<evidence type="ECO:0000313" key="2">
    <source>
        <dbReference type="EMBL" id="VDO73943.1"/>
    </source>
</evidence>
<dbReference type="OrthoDB" id="5872317at2759"/>
<proteinExistence type="predicted"/>
<reference evidence="2 3" key="2">
    <citation type="submission" date="2018-11" db="EMBL/GenBank/DDBJ databases">
        <authorList>
            <consortium name="Pathogen Informatics"/>
        </authorList>
    </citation>
    <scope>NUCLEOTIDE SEQUENCE [LARGE SCALE GENOMIC DNA]</scope>
    <source>
        <strain evidence="2 3">MHpl1</strain>
    </source>
</reference>
<dbReference type="WBParaSite" id="HPLM_0001892101-mRNA-1">
    <property type="protein sequence ID" value="HPLM_0001892101-mRNA-1"/>
    <property type="gene ID" value="HPLM_0001892101"/>
</dbReference>
<dbReference type="InterPro" id="IPR014044">
    <property type="entry name" value="CAP_dom"/>
</dbReference>
<evidence type="ECO:0000313" key="4">
    <source>
        <dbReference type="WBParaSite" id="HPLM_0001892101-mRNA-1"/>
    </source>
</evidence>
<keyword evidence="3" id="KW-1185">Reference proteome</keyword>
<dbReference type="InterPro" id="IPR035940">
    <property type="entry name" value="CAP_sf"/>
</dbReference>
<dbReference type="Proteomes" id="UP000268014">
    <property type="component" value="Unassembled WGS sequence"/>
</dbReference>
<sequence>MNYYTFYETPGNNLNSTIVINLALASWMEEILNTNFGSQVTYTNQTLQEFANMIYYKSTKAGCAYQKCNQPAPPRAVVACIFNSAAASVFAGERVVLFGSASIRKLCQYNVYEFFKQPIREKVAKGDLSTSYGPLPSSLQMFQVMIYYKSTKAGCAYQECNQPAPPRAVVACIFNSAPQLGKPIYPGTQGVNGCNKDSDCSAVISGTTCGPKGLCGYSFSKSFSSK</sequence>
<evidence type="ECO:0000313" key="3">
    <source>
        <dbReference type="Proteomes" id="UP000268014"/>
    </source>
</evidence>
<organism evidence="4">
    <name type="scientific">Haemonchus placei</name>
    <name type="common">Barber's pole worm</name>
    <dbReference type="NCBI Taxonomy" id="6290"/>
    <lineage>
        <taxon>Eukaryota</taxon>
        <taxon>Metazoa</taxon>
        <taxon>Ecdysozoa</taxon>
        <taxon>Nematoda</taxon>
        <taxon>Chromadorea</taxon>
        <taxon>Rhabditida</taxon>
        <taxon>Rhabditina</taxon>
        <taxon>Rhabditomorpha</taxon>
        <taxon>Strongyloidea</taxon>
        <taxon>Trichostrongylidae</taxon>
        <taxon>Haemonchus</taxon>
    </lineage>
</organism>
<gene>
    <name evidence="2" type="ORF">HPLM_LOCUS18913</name>
</gene>
<reference evidence="4" key="1">
    <citation type="submission" date="2017-02" db="UniProtKB">
        <authorList>
            <consortium name="WormBaseParasite"/>
        </authorList>
    </citation>
    <scope>IDENTIFICATION</scope>
</reference>
<protein>
    <submittedName>
        <fullName evidence="4">SCP domain-containing protein</fullName>
    </submittedName>
</protein>
<evidence type="ECO:0000259" key="1">
    <source>
        <dbReference type="Pfam" id="PF00188"/>
    </source>
</evidence>
<dbReference type="SUPFAM" id="SSF55797">
    <property type="entry name" value="PR-1-like"/>
    <property type="match status" value="2"/>
</dbReference>
<dbReference type="EMBL" id="UZAF01020918">
    <property type="protein sequence ID" value="VDO73943.1"/>
    <property type="molecule type" value="Genomic_DNA"/>
</dbReference>
<dbReference type="Gene3D" id="3.40.33.10">
    <property type="entry name" value="CAP"/>
    <property type="match status" value="2"/>
</dbReference>
<dbReference type="CDD" id="cd05380">
    <property type="entry name" value="CAP_euk"/>
    <property type="match status" value="1"/>
</dbReference>
<dbReference type="AlphaFoldDB" id="A0A0N4X3H9"/>
<accession>A0A0N4X3H9</accession>
<dbReference type="Pfam" id="PF00188">
    <property type="entry name" value="CAP"/>
    <property type="match status" value="1"/>
</dbReference>
<name>A0A0N4X3H9_HAEPC</name>
<feature type="domain" description="SCP" evidence="1">
    <location>
        <begin position="3"/>
        <end position="70"/>
    </location>
</feature>